<sequence length="50" mass="5808">MIDAAELFVLADAIGERALGWKPGTPIEDALNRTIAWYRTRHSERRRARR</sequence>
<evidence type="ECO:0000313" key="2">
    <source>
        <dbReference type="Proteomes" id="UP001305606"/>
    </source>
</evidence>
<name>A0ABY9V7P4_9ACTN</name>
<proteinExistence type="predicted"/>
<gene>
    <name evidence="1" type="ORF">PS467_34230</name>
</gene>
<dbReference type="Gene3D" id="3.90.25.10">
    <property type="entry name" value="UDP-galactose 4-epimerase, domain 1"/>
    <property type="match status" value="1"/>
</dbReference>
<protein>
    <recommendedName>
        <fullName evidence="3">UDP-glucose 4-epimerase</fullName>
    </recommendedName>
</protein>
<dbReference type="RefSeq" id="WP_311038452.1">
    <property type="nucleotide sequence ID" value="NZ_CP117522.1"/>
</dbReference>
<evidence type="ECO:0008006" key="3">
    <source>
        <dbReference type="Google" id="ProtNLM"/>
    </source>
</evidence>
<evidence type="ECO:0000313" key="1">
    <source>
        <dbReference type="EMBL" id="WNF00021.1"/>
    </source>
</evidence>
<dbReference type="EMBL" id="CP117522">
    <property type="protein sequence ID" value="WNF00021.1"/>
    <property type="molecule type" value="Genomic_DNA"/>
</dbReference>
<organism evidence="1 2">
    <name type="scientific">Streptomyces luomodiensis</name>
    <dbReference type="NCBI Taxonomy" id="3026192"/>
    <lineage>
        <taxon>Bacteria</taxon>
        <taxon>Bacillati</taxon>
        <taxon>Actinomycetota</taxon>
        <taxon>Actinomycetes</taxon>
        <taxon>Kitasatosporales</taxon>
        <taxon>Streptomycetaceae</taxon>
        <taxon>Streptomyces</taxon>
    </lineage>
</organism>
<accession>A0ABY9V7P4</accession>
<reference evidence="1 2" key="1">
    <citation type="submission" date="2023-02" db="EMBL/GenBank/DDBJ databases">
        <title>Streptomyces sp. SCA4-21 with antifungal activity against Fusarium oxysporum f. sp. cubense, Streptomyces sp. SCA2-17 with antifungal activity against Fusarium oxysporum f. sp. cubense.</title>
        <authorList>
            <person name="Qi D."/>
        </authorList>
    </citation>
    <scope>NUCLEOTIDE SEQUENCE [LARGE SCALE GENOMIC DNA]</scope>
    <source>
        <strain evidence="1 2">SCA4-21</strain>
    </source>
</reference>
<keyword evidence="2" id="KW-1185">Reference proteome</keyword>
<dbReference type="Proteomes" id="UP001305606">
    <property type="component" value="Chromosome"/>
</dbReference>